<evidence type="ECO:0000313" key="1">
    <source>
        <dbReference type="EMBL" id="QDO95517.1"/>
    </source>
</evidence>
<dbReference type="OrthoDB" id="975232at2"/>
<dbReference type="Proteomes" id="UP000319209">
    <property type="component" value="Chromosome"/>
</dbReference>
<reference evidence="1 2" key="1">
    <citation type="submission" date="2019-07" db="EMBL/GenBank/DDBJ databases">
        <title>Genome sequencing for Formosa sp. PS13.</title>
        <authorList>
            <person name="Park S.-J."/>
        </authorList>
    </citation>
    <scope>NUCLEOTIDE SEQUENCE [LARGE SCALE GENOMIC DNA]</scope>
    <source>
        <strain evidence="1 2">PS13</strain>
    </source>
</reference>
<dbReference type="RefSeq" id="WP_143382423.1">
    <property type="nucleotide sequence ID" value="NZ_CP041637.1"/>
</dbReference>
<evidence type="ECO:0000313" key="2">
    <source>
        <dbReference type="Proteomes" id="UP000319209"/>
    </source>
</evidence>
<proteinExistence type="predicted"/>
<dbReference type="AlphaFoldDB" id="A0A516GVH3"/>
<dbReference type="KEGG" id="fop:FNB79_16570"/>
<gene>
    <name evidence="1" type="ORF">FNB79_16570</name>
</gene>
<name>A0A516GVH3_9FLAO</name>
<protein>
    <submittedName>
        <fullName evidence="1">DUF4465 domain-containing protein</fullName>
    </submittedName>
</protein>
<keyword evidence="2" id="KW-1185">Reference proteome</keyword>
<dbReference type="Gene3D" id="2.60.120.1350">
    <property type="entry name" value="Protein of unknown function DUF4465"/>
    <property type="match status" value="1"/>
</dbReference>
<accession>A0A516GVH3</accession>
<dbReference type="InterPro" id="IPR027828">
    <property type="entry name" value="DUF4465"/>
</dbReference>
<dbReference type="Pfam" id="PF14717">
    <property type="entry name" value="DUF4465"/>
    <property type="match status" value="1"/>
</dbReference>
<dbReference type="EMBL" id="CP041637">
    <property type="protein sequence ID" value="QDO95517.1"/>
    <property type="molecule type" value="Genomic_DNA"/>
</dbReference>
<organism evidence="1 2">
    <name type="scientific">Formosa sediminum</name>
    <dbReference type="NCBI Taxonomy" id="2594004"/>
    <lineage>
        <taxon>Bacteria</taxon>
        <taxon>Pseudomonadati</taxon>
        <taxon>Bacteroidota</taxon>
        <taxon>Flavobacteriia</taxon>
        <taxon>Flavobacteriales</taxon>
        <taxon>Flavobacteriaceae</taxon>
        <taxon>Formosa</taxon>
    </lineage>
</organism>
<sequence length="353" mass="38999">MKFIPKYIVALACLALFNSCDDELELKIAYPNDITFNEMTLDRFTFEIYDTPFTVGDDDSGVVTINVSKTSESEFSGFALSNKNFRSYPWSLSRDFAPAGGLTEAETQAAIDSTAFSVFTNDVNRTENYLVGNTTGDNAYFTLEQSGIVEHVLVANTSYNYLLSSYGSIYSGTLDDDTRAYLFNGSAIQNPKIVNTDINMYSAFSLPAPNNVEAISLRNHNILAKRSVGEEAGNLAKQDVLDAGGTEDESESAYNTAYNEAYAAYNTGYVKLIAEGFLNGNSTGNVEMYLGLMPDVDPEYPDYNFVLNDWKKFDLTSLGVVDKVLFKMASSYVDNQGQMIYPTTFCLDGIRLQ</sequence>